<dbReference type="PANTHER" id="PTHR23215:SF0">
    <property type="entry name" value="BUB3-INTERACTING AND GLEBS MOTIF-CONTAINING PROTEIN ZNF207"/>
    <property type="match status" value="1"/>
</dbReference>
<accession>G4TKD5</accession>
<dbReference type="OrthoDB" id="1306014at2759"/>
<keyword evidence="10" id="KW-1185">Reference proteome</keyword>
<feature type="compositionally biased region" description="Polar residues" evidence="7">
    <location>
        <begin position="281"/>
        <end position="292"/>
    </location>
</feature>
<dbReference type="InterPro" id="IPR036236">
    <property type="entry name" value="Znf_C2H2_sf"/>
</dbReference>
<keyword evidence="2" id="KW-0479">Metal-binding</keyword>
<evidence type="ECO:0000256" key="2">
    <source>
        <dbReference type="ARBA" id="ARBA00022723"/>
    </source>
</evidence>
<feature type="compositionally biased region" description="Pro residues" evidence="7">
    <location>
        <begin position="221"/>
        <end position="269"/>
    </location>
</feature>
<dbReference type="EMBL" id="CAFZ01000134">
    <property type="protein sequence ID" value="CCA71778.1"/>
    <property type="molecule type" value="Genomic_DNA"/>
</dbReference>
<evidence type="ECO:0000259" key="8">
    <source>
        <dbReference type="PROSITE" id="PS50157"/>
    </source>
</evidence>
<dbReference type="PANTHER" id="PTHR23215">
    <property type="entry name" value="ZINC FINGER PROTEIN 207"/>
    <property type="match status" value="1"/>
</dbReference>
<keyword evidence="4" id="KW-0862">Zinc</keyword>
<sequence>MVKKKKTKHVLRPWCWYCERDFEDEKVLMQHQKAKHFKCGHCPRKLNTAGGLAVHIQQVHKLDPEPIENALQGRNGYDIEIFGMEGIPAADVATYKRKKELELGLPVGYFGNKAGEQNKPTTKRNYENRVYTFEELRGMLETHRQLMGREDDKMDTTADASGPVLHAAPQTYVLPTGLPGLPPPIPPVGVPGIPPLSMTGPPGVPPVPVLPFPPSLPGMPPFPPGPAPPGMPPFPPAPGMMPPPGFAGLPPPEALGGPPPGGPSITPAPPRKDPGPWLSKPPSNTTPQSVPSSPMKRMVLASKTPSGPFDPVAAGLKENTVLQWTDMDFSPLERRAEDPKYSQFDASEDIEMNEAGGRSARSRAKARDFLD</sequence>
<evidence type="ECO:0000256" key="7">
    <source>
        <dbReference type="SAM" id="MobiDB-lite"/>
    </source>
</evidence>
<gene>
    <name evidence="9" type="ORF">PIIN_05713</name>
</gene>
<dbReference type="SUPFAM" id="SSF57667">
    <property type="entry name" value="beta-beta-alpha zinc fingers"/>
    <property type="match status" value="1"/>
</dbReference>
<dbReference type="HOGENOM" id="CLU_037132_4_1_1"/>
<reference evidence="9 10" key="1">
    <citation type="journal article" date="2011" name="PLoS Pathog.">
        <title>Endophytic Life Strategies Decoded by Genome and Transcriptome Analyses of the Mutualistic Root Symbiont Piriformospora indica.</title>
        <authorList>
            <person name="Zuccaro A."/>
            <person name="Lahrmann U."/>
            <person name="Guldener U."/>
            <person name="Langen G."/>
            <person name="Pfiffi S."/>
            <person name="Biedenkopf D."/>
            <person name="Wong P."/>
            <person name="Samans B."/>
            <person name="Grimm C."/>
            <person name="Basiewicz M."/>
            <person name="Murat C."/>
            <person name="Martin F."/>
            <person name="Kogel K.H."/>
        </authorList>
    </citation>
    <scope>NUCLEOTIDE SEQUENCE [LARGE SCALE GENOMIC DNA]</scope>
    <source>
        <strain evidence="9 10">DSM 11827</strain>
    </source>
</reference>
<feature type="region of interest" description="Disordered" evidence="7">
    <location>
        <begin position="221"/>
        <end position="314"/>
    </location>
</feature>
<dbReference type="PROSITE" id="PS00028">
    <property type="entry name" value="ZINC_FINGER_C2H2_1"/>
    <property type="match status" value="1"/>
</dbReference>
<dbReference type="GO" id="GO:0008270">
    <property type="term" value="F:zinc ion binding"/>
    <property type="evidence" value="ECO:0007669"/>
    <property type="project" value="UniProtKB-KW"/>
</dbReference>
<feature type="region of interest" description="Disordered" evidence="7">
    <location>
        <begin position="333"/>
        <end position="371"/>
    </location>
</feature>
<dbReference type="AlphaFoldDB" id="G4TKD5"/>
<dbReference type="Gene3D" id="3.30.160.60">
    <property type="entry name" value="Classic Zinc Finger"/>
    <property type="match status" value="1"/>
</dbReference>
<evidence type="ECO:0000313" key="9">
    <source>
        <dbReference type="EMBL" id="CCA71778.1"/>
    </source>
</evidence>
<comment type="caution">
    <text evidence="9">The sequence shown here is derived from an EMBL/GenBank/DDBJ whole genome shotgun (WGS) entry which is preliminary data.</text>
</comment>
<dbReference type="CDD" id="cd20908">
    <property type="entry name" value="SUF4-like"/>
    <property type="match status" value="1"/>
</dbReference>
<evidence type="ECO:0000256" key="6">
    <source>
        <dbReference type="PROSITE-ProRule" id="PRU00042"/>
    </source>
</evidence>
<organism evidence="9 10">
    <name type="scientific">Serendipita indica (strain DSM 11827)</name>
    <name type="common">Root endophyte fungus</name>
    <name type="synonym">Piriformospora indica</name>
    <dbReference type="NCBI Taxonomy" id="1109443"/>
    <lineage>
        <taxon>Eukaryota</taxon>
        <taxon>Fungi</taxon>
        <taxon>Dikarya</taxon>
        <taxon>Basidiomycota</taxon>
        <taxon>Agaricomycotina</taxon>
        <taxon>Agaricomycetes</taxon>
        <taxon>Sebacinales</taxon>
        <taxon>Serendipitaceae</taxon>
        <taxon>Serendipita</taxon>
    </lineage>
</organism>
<keyword evidence="3 6" id="KW-0863">Zinc-finger</keyword>
<evidence type="ECO:0000313" key="10">
    <source>
        <dbReference type="Proteomes" id="UP000007148"/>
    </source>
</evidence>
<dbReference type="SMART" id="SM00355">
    <property type="entry name" value="ZnF_C2H2"/>
    <property type="match status" value="2"/>
</dbReference>
<dbReference type="Proteomes" id="UP000007148">
    <property type="component" value="Unassembled WGS sequence"/>
</dbReference>
<evidence type="ECO:0000256" key="5">
    <source>
        <dbReference type="ARBA" id="ARBA00023242"/>
    </source>
</evidence>
<dbReference type="InParanoid" id="G4TKD5"/>
<dbReference type="PROSITE" id="PS50157">
    <property type="entry name" value="ZINC_FINGER_C2H2_2"/>
    <property type="match status" value="1"/>
</dbReference>
<name>G4TKD5_SERID</name>
<feature type="domain" description="C2H2-type" evidence="8">
    <location>
        <begin position="37"/>
        <end position="65"/>
    </location>
</feature>
<evidence type="ECO:0000256" key="1">
    <source>
        <dbReference type="ARBA" id="ARBA00004123"/>
    </source>
</evidence>
<dbReference type="OMA" id="KQVLRPW"/>
<proteinExistence type="predicted"/>
<evidence type="ECO:0000256" key="3">
    <source>
        <dbReference type="ARBA" id="ARBA00022771"/>
    </source>
</evidence>
<comment type="subcellular location">
    <subcellularLocation>
        <location evidence="1">Nucleus</location>
    </subcellularLocation>
</comment>
<dbReference type="InterPro" id="IPR013087">
    <property type="entry name" value="Znf_C2H2_type"/>
</dbReference>
<dbReference type="PRINTS" id="PR01217">
    <property type="entry name" value="PRICHEXTENSN"/>
</dbReference>
<dbReference type="GO" id="GO:0005634">
    <property type="term" value="C:nucleus"/>
    <property type="evidence" value="ECO:0007669"/>
    <property type="project" value="UniProtKB-SubCell"/>
</dbReference>
<dbReference type="STRING" id="1109443.G4TKD5"/>
<evidence type="ECO:0000256" key="4">
    <source>
        <dbReference type="ARBA" id="ARBA00022833"/>
    </source>
</evidence>
<dbReference type="eggNOG" id="KOG2893">
    <property type="taxonomic scope" value="Eukaryota"/>
</dbReference>
<keyword evidence="5" id="KW-0539">Nucleus</keyword>
<protein>
    <submittedName>
        <fullName evidence="9">Related to zinc finger protein</fullName>
    </submittedName>
</protein>